<gene>
    <name evidence="2" type="ORF">EIP91_001628</name>
</gene>
<protein>
    <submittedName>
        <fullName evidence="2">Uncharacterized protein</fullName>
    </submittedName>
</protein>
<proteinExistence type="predicted"/>
<feature type="compositionally biased region" description="Acidic residues" evidence="1">
    <location>
        <begin position="50"/>
        <end position="60"/>
    </location>
</feature>
<reference evidence="2 3" key="1">
    <citation type="submission" date="2018-11" db="EMBL/GenBank/DDBJ databases">
        <title>Genome assembly of Steccherinum ochraceum LE-BIN_3174, the white-rot fungus of the Steccherinaceae family (The Residual Polyporoid clade, Polyporales, Basidiomycota).</title>
        <authorList>
            <person name="Fedorova T.V."/>
            <person name="Glazunova O.A."/>
            <person name="Landesman E.O."/>
            <person name="Moiseenko K.V."/>
            <person name="Psurtseva N.V."/>
            <person name="Savinova O.S."/>
            <person name="Shakhova N.V."/>
            <person name="Tyazhelova T.V."/>
            <person name="Vasina D.V."/>
        </authorList>
    </citation>
    <scope>NUCLEOTIDE SEQUENCE [LARGE SCALE GENOMIC DNA]</scope>
    <source>
        <strain evidence="2 3">LE-BIN_3174</strain>
    </source>
</reference>
<feature type="compositionally biased region" description="Basic and acidic residues" evidence="1">
    <location>
        <begin position="38"/>
        <end position="49"/>
    </location>
</feature>
<name>A0A4R0RJZ0_9APHY</name>
<dbReference type="EMBL" id="RWJN01000144">
    <property type="protein sequence ID" value="TCD66225.1"/>
    <property type="molecule type" value="Genomic_DNA"/>
</dbReference>
<evidence type="ECO:0000313" key="2">
    <source>
        <dbReference type="EMBL" id="TCD66225.1"/>
    </source>
</evidence>
<dbReference type="Proteomes" id="UP000292702">
    <property type="component" value="Unassembled WGS sequence"/>
</dbReference>
<dbReference type="AlphaFoldDB" id="A0A4R0RJZ0"/>
<accession>A0A4R0RJZ0</accession>
<evidence type="ECO:0000313" key="3">
    <source>
        <dbReference type="Proteomes" id="UP000292702"/>
    </source>
</evidence>
<sequence length="223" mass="26309">MPKSTTRVASNAALKIKSDTPCASSSSARPKRVMFETTQRHGDEAHSSETDDEDYSPSEEPDIRGMFARRIRNWPEEKIREFEDRMRCPHDLSPIPSRKDLQKWQYYYGYYITATEIRQFSEEYNAEWPKDPNEMPPDAGAFMEYILSLAMLDGREVKLRSAWVREEDKKHLPSIEERVGQGCYVLVVLSMTDYRRGYRPRYVEIRELTKVLRRKPSWWEAVV</sequence>
<feature type="region of interest" description="Disordered" evidence="1">
    <location>
        <begin position="1"/>
        <end position="62"/>
    </location>
</feature>
<keyword evidence="3" id="KW-1185">Reference proteome</keyword>
<comment type="caution">
    <text evidence="2">The sequence shown here is derived from an EMBL/GenBank/DDBJ whole genome shotgun (WGS) entry which is preliminary data.</text>
</comment>
<organism evidence="2 3">
    <name type="scientific">Steccherinum ochraceum</name>
    <dbReference type="NCBI Taxonomy" id="92696"/>
    <lineage>
        <taxon>Eukaryota</taxon>
        <taxon>Fungi</taxon>
        <taxon>Dikarya</taxon>
        <taxon>Basidiomycota</taxon>
        <taxon>Agaricomycotina</taxon>
        <taxon>Agaricomycetes</taxon>
        <taxon>Polyporales</taxon>
        <taxon>Steccherinaceae</taxon>
        <taxon>Steccherinum</taxon>
    </lineage>
</organism>
<evidence type="ECO:0000256" key="1">
    <source>
        <dbReference type="SAM" id="MobiDB-lite"/>
    </source>
</evidence>